<dbReference type="EMBL" id="KN847046">
    <property type="protein sequence ID" value="KIW23379.1"/>
    <property type="molecule type" value="Genomic_DNA"/>
</dbReference>
<dbReference type="OrthoDB" id="4151746at2759"/>
<keyword evidence="4" id="KW-1185">Reference proteome</keyword>
<keyword evidence="2" id="KW-1133">Transmembrane helix</keyword>
<dbReference type="PANTHER" id="PTHR37544">
    <property type="entry name" value="SPRAY-RELATED"/>
    <property type="match status" value="1"/>
</dbReference>
<keyword evidence="2" id="KW-0812">Transmembrane</keyword>
<proteinExistence type="predicted"/>
<evidence type="ECO:0000256" key="1">
    <source>
        <dbReference type="SAM" id="MobiDB-lite"/>
    </source>
</evidence>
<feature type="transmembrane region" description="Helical" evidence="2">
    <location>
        <begin position="158"/>
        <end position="176"/>
    </location>
</feature>
<feature type="transmembrane region" description="Helical" evidence="2">
    <location>
        <begin position="605"/>
        <end position="627"/>
    </location>
</feature>
<dbReference type="STRING" id="569365.A0A0D2CII6"/>
<feature type="transmembrane region" description="Helical" evidence="2">
    <location>
        <begin position="116"/>
        <end position="138"/>
    </location>
</feature>
<dbReference type="VEuPathDB" id="FungiDB:PV07_11585"/>
<feature type="transmembrane region" description="Helical" evidence="2">
    <location>
        <begin position="753"/>
        <end position="776"/>
    </location>
</feature>
<keyword evidence="2" id="KW-0472">Membrane</keyword>
<evidence type="ECO:0000313" key="4">
    <source>
        <dbReference type="Proteomes" id="UP000054466"/>
    </source>
</evidence>
<feature type="transmembrane region" description="Helical" evidence="2">
    <location>
        <begin position="1218"/>
        <end position="1238"/>
    </location>
</feature>
<accession>A0A0D2CII6</accession>
<reference evidence="3 4" key="1">
    <citation type="submission" date="2015-01" db="EMBL/GenBank/DDBJ databases">
        <title>The Genome Sequence of Cladophialophora immunda CBS83496.</title>
        <authorList>
            <consortium name="The Broad Institute Genomics Platform"/>
            <person name="Cuomo C."/>
            <person name="de Hoog S."/>
            <person name="Gorbushina A."/>
            <person name="Stielow B."/>
            <person name="Teixiera M."/>
            <person name="Abouelleil A."/>
            <person name="Chapman S.B."/>
            <person name="Priest M."/>
            <person name="Young S.K."/>
            <person name="Wortman J."/>
            <person name="Nusbaum C."/>
            <person name="Birren B."/>
        </authorList>
    </citation>
    <scope>NUCLEOTIDE SEQUENCE [LARGE SCALE GENOMIC DNA]</scope>
    <source>
        <strain evidence="3 4">CBS 83496</strain>
    </source>
</reference>
<evidence type="ECO:0000313" key="3">
    <source>
        <dbReference type="EMBL" id="KIW23379.1"/>
    </source>
</evidence>
<feature type="compositionally biased region" description="Polar residues" evidence="1">
    <location>
        <begin position="43"/>
        <end position="65"/>
    </location>
</feature>
<feature type="transmembrane region" description="Helical" evidence="2">
    <location>
        <begin position="721"/>
        <end position="741"/>
    </location>
</feature>
<gene>
    <name evidence="3" type="ORF">PV07_11585</name>
</gene>
<organism evidence="3 4">
    <name type="scientific">Cladophialophora immunda</name>
    <dbReference type="NCBI Taxonomy" id="569365"/>
    <lineage>
        <taxon>Eukaryota</taxon>
        <taxon>Fungi</taxon>
        <taxon>Dikarya</taxon>
        <taxon>Ascomycota</taxon>
        <taxon>Pezizomycotina</taxon>
        <taxon>Eurotiomycetes</taxon>
        <taxon>Chaetothyriomycetidae</taxon>
        <taxon>Chaetothyriales</taxon>
        <taxon>Herpotrichiellaceae</taxon>
        <taxon>Cladophialophora</taxon>
    </lineage>
</organism>
<feature type="region of interest" description="Disordered" evidence="1">
    <location>
        <begin position="1"/>
        <end position="66"/>
    </location>
</feature>
<name>A0A0D2CII6_9EURO</name>
<evidence type="ECO:0000256" key="2">
    <source>
        <dbReference type="SAM" id="Phobius"/>
    </source>
</evidence>
<dbReference type="Pfam" id="PF11915">
    <property type="entry name" value="DUF3433"/>
    <property type="match status" value="2"/>
</dbReference>
<dbReference type="GeneID" id="27350779"/>
<dbReference type="Proteomes" id="UP000054466">
    <property type="component" value="Unassembled WGS sequence"/>
</dbReference>
<dbReference type="HOGENOM" id="CLU_003000_1_0_1"/>
<dbReference type="RefSeq" id="XP_016243595.1">
    <property type="nucleotide sequence ID" value="XM_016399033.1"/>
</dbReference>
<dbReference type="PANTHER" id="PTHR37544:SF1">
    <property type="entry name" value="PHOSPHORIBOSYLAMINOIMIDAZOLE-SUCCINOCARBOXAMIDE SYNTHASE"/>
    <property type="match status" value="1"/>
</dbReference>
<protein>
    <submittedName>
        <fullName evidence="3">Uncharacterized protein</fullName>
    </submittedName>
</protein>
<sequence>MESRPPHTPSNTVRRKPAPDAQLGPVAKYTPLRAEDEVDPVTHPTQMHQVMSDPANVSESESQEGSDLIGDAGFALGQQPSKEPFTRAVIGSKSLNDRNNIAESCRPWEPFWHRRSVLGAFLLLFVLLIVALGVLYQLSEAWNGFSTGISSNVYTWKYGPTVVLTAVAILWQKVCYTSKIISPWQSMFRASGGHGGQTLLVDYITPMFPAIMSRAVKNRHWGVLAAESGRLLLMIATGFSTGLLVLSAVPMLDTGVPIHLNSTFSAAGVSGQYGGAPNPSVDGVGAGNIGNLSFLDTTLRNYYGASHGDLPFSFGTTATMAYDTFIVDQSLHASSLLTVTLDAFLPDFQCHIPVLHNPLPIQYTVLGSEVDPLISLDIEVEGCVPTLDTSYTIMNSNFDFTAHSRTIEGDWEVIYMQCPSGLEPAWLLAVTDGRYTQLAYNQSSFSYNYLVNIVNISIAVCRPTYSIKSSAVIIDPAAIPAGTGVQLQSTQNGTTRMLDNFNTTNTLLAFESIIMAGSDLTLAPLAKVANTTQMVYPYPYFSLLADHYGKSSLEPFLDPENMVASAQAVYQGVMVQFAHKFLTQPQNTTVQSQQHVQENRLFVKLSPLVVMATAFGLLAVCTTAILINRATGLLPRNPDNAASQAAILTSSADLLLLIRNTGHFPDSKLNDLLAPRTFRCTVVDDTDSPRVVVEPQLGKPANGRQPATQDRPYWQPFAISWRFMALNFITPAGVVIVLEVLQGKSADTGGICSISMSSSIAHLLSTIVPACVMILISTMSQSVDSAISIFSPFAKLQSGASHRWRPTADSPLAHMPLRNLFAGAWDMNPSLSFSSVTRFLAPFLTIIVAALYKITPYEIPTLGSVRVTSHVNSNWTSYDGATSDGTAGISLGLIEQQGAPYPPFTFDELAFPEFTIPASTQVDNVTDEGVTVTLPATRASLDCVFVPPEKVTANVTDSAYSCEGQSCLATMLFQTNISAKCADQLYAPLLLLPNDGAGAYASGIWLTFWSKRQGWYSEDCPTIGFYFGHLRVNDTAPLNVTTMMCWQDIEEVDATVAFLPPSMKADPSRPPTVDESTRRTVKSKAQLYTAELIADNLPLWQTGPPQGDHPARASLLYADLEPLHTTPATGYSGSSSVESFFQTMILGGSGIDPEDLMGVENQSRFFTATQHLYRKYMALYINANMREAYATGARAPVYNATFYSGTGLRLIQNNSSKIALQAILGTMILCSLLAYATLPIWNIRRSLPHNPCTIAGMMSFLAGDSVCSRDVNPVGAEFMTDQQLNRVFADRVFAMGWWFPAAKGEVLASTKSRWRFDRAADKEGARFGIGVQNSTGMAK</sequence>
<dbReference type="InterPro" id="IPR021840">
    <property type="entry name" value="DUF3433"/>
</dbReference>